<proteinExistence type="predicted"/>
<dbReference type="EMBL" id="FOFR01000005">
    <property type="protein sequence ID" value="SEQ78345.1"/>
    <property type="molecule type" value="Genomic_DNA"/>
</dbReference>
<dbReference type="OrthoDB" id="3700861at2"/>
<accession>A0A1H9IV98</accession>
<organism evidence="1 2">
    <name type="scientific">Lentzea xinjiangensis</name>
    <dbReference type="NCBI Taxonomy" id="402600"/>
    <lineage>
        <taxon>Bacteria</taxon>
        <taxon>Bacillati</taxon>
        <taxon>Actinomycetota</taxon>
        <taxon>Actinomycetes</taxon>
        <taxon>Pseudonocardiales</taxon>
        <taxon>Pseudonocardiaceae</taxon>
        <taxon>Lentzea</taxon>
    </lineage>
</organism>
<protein>
    <submittedName>
        <fullName evidence="1">Uncharacterized protein</fullName>
    </submittedName>
</protein>
<keyword evidence="2" id="KW-1185">Reference proteome</keyword>
<dbReference type="AlphaFoldDB" id="A0A1H9IV98"/>
<dbReference type="RefSeq" id="WP_089951193.1">
    <property type="nucleotide sequence ID" value="NZ_FOFR01000005.1"/>
</dbReference>
<evidence type="ECO:0000313" key="1">
    <source>
        <dbReference type="EMBL" id="SEQ78345.1"/>
    </source>
</evidence>
<reference evidence="2" key="1">
    <citation type="submission" date="2016-10" db="EMBL/GenBank/DDBJ databases">
        <authorList>
            <person name="Varghese N."/>
            <person name="Submissions S."/>
        </authorList>
    </citation>
    <scope>NUCLEOTIDE SEQUENCE [LARGE SCALE GENOMIC DNA]</scope>
    <source>
        <strain evidence="2">CGMCC 4.3525</strain>
    </source>
</reference>
<gene>
    <name evidence="1" type="ORF">SAMN05216188_10587</name>
</gene>
<evidence type="ECO:0000313" key="2">
    <source>
        <dbReference type="Proteomes" id="UP000199352"/>
    </source>
</evidence>
<name>A0A1H9IV98_9PSEU</name>
<dbReference type="Proteomes" id="UP000199352">
    <property type="component" value="Unassembled WGS sequence"/>
</dbReference>
<sequence length="82" mass="8439">MSTTRCTAAVLRVLLRGRVAPAVLTALGFLPDSGHLAAAIVLCLGETVLALRSQTWPAARPAARETAGDYRATNVASSACTS</sequence>